<reference evidence="8 9" key="1">
    <citation type="submission" date="2020-08" db="EMBL/GenBank/DDBJ databases">
        <title>Genomic Encyclopedia of Type Strains, Phase IV (KMG-IV): sequencing the most valuable type-strain genomes for metagenomic binning, comparative biology and taxonomic classification.</title>
        <authorList>
            <person name="Goeker M."/>
        </authorList>
    </citation>
    <scope>NUCLEOTIDE SEQUENCE [LARGE SCALE GENOMIC DNA]</scope>
    <source>
        <strain evidence="8 9">DSM 21458</strain>
    </source>
</reference>
<gene>
    <name evidence="8" type="ORF">HNR42_002716</name>
</gene>
<dbReference type="InterPro" id="IPR000620">
    <property type="entry name" value="EamA_dom"/>
</dbReference>
<keyword evidence="3 6" id="KW-0812">Transmembrane</keyword>
<comment type="caution">
    <text evidence="8">The sequence shown here is derived from an EMBL/GenBank/DDBJ whole genome shotgun (WGS) entry which is preliminary data.</text>
</comment>
<evidence type="ECO:0000313" key="9">
    <source>
        <dbReference type="Proteomes" id="UP000569951"/>
    </source>
</evidence>
<feature type="transmembrane region" description="Helical" evidence="6">
    <location>
        <begin position="149"/>
        <end position="171"/>
    </location>
</feature>
<feature type="transmembrane region" description="Helical" evidence="6">
    <location>
        <begin position="100"/>
        <end position="119"/>
    </location>
</feature>
<organism evidence="8 9">
    <name type="scientific">Deinobacterium chartae</name>
    <dbReference type="NCBI Taxonomy" id="521158"/>
    <lineage>
        <taxon>Bacteria</taxon>
        <taxon>Thermotogati</taxon>
        <taxon>Deinococcota</taxon>
        <taxon>Deinococci</taxon>
        <taxon>Deinococcales</taxon>
        <taxon>Deinococcaceae</taxon>
        <taxon>Deinobacterium</taxon>
    </lineage>
</organism>
<evidence type="ECO:0000256" key="2">
    <source>
        <dbReference type="ARBA" id="ARBA00007362"/>
    </source>
</evidence>
<evidence type="ECO:0000256" key="4">
    <source>
        <dbReference type="ARBA" id="ARBA00022989"/>
    </source>
</evidence>
<dbReference type="PANTHER" id="PTHR32322:SF2">
    <property type="entry name" value="EAMA DOMAIN-CONTAINING PROTEIN"/>
    <property type="match status" value="1"/>
</dbReference>
<dbReference type="PANTHER" id="PTHR32322">
    <property type="entry name" value="INNER MEMBRANE TRANSPORTER"/>
    <property type="match status" value="1"/>
</dbReference>
<feature type="transmembrane region" description="Helical" evidence="6">
    <location>
        <begin position="70"/>
        <end position="94"/>
    </location>
</feature>
<dbReference type="Pfam" id="PF00892">
    <property type="entry name" value="EamA"/>
    <property type="match status" value="2"/>
</dbReference>
<evidence type="ECO:0000259" key="7">
    <source>
        <dbReference type="Pfam" id="PF00892"/>
    </source>
</evidence>
<dbReference type="InterPro" id="IPR050638">
    <property type="entry name" value="AA-Vitamin_Transporters"/>
</dbReference>
<evidence type="ECO:0000313" key="8">
    <source>
        <dbReference type="EMBL" id="MBB6099278.1"/>
    </source>
</evidence>
<dbReference type="SUPFAM" id="SSF103481">
    <property type="entry name" value="Multidrug resistance efflux transporter EmrE"/>
    <property type="match status" value="2"/>
</dbReference>
<dbReference type="Gene3D" id="1.10.3730.20">
    <property type="match status" value="1"/>
</dbReference>
<accession>A0A841I4E8</accession>
<dbReference type="AlphaFoldDB" id="A0A841I4E8"/>
<dbReference type="InterPro" id="IPR037185">
    <property type="entry name" value="EmrE-like"/>
</dbReference>
<evidence type="ECO:0000256" key="1">
    <source>
        <dbReference type="ARBA" id="ARBA00004141"/>
    </source>
</evidence>
<keyword evidence="9" id="KW-1185">Reference proteome</keyword>
<dbReference type="Proteomes" id="UP000569951">
    <property type="component" value="Unassembled WGS sequence"/>
</dbReference>
<protein>
    <submittedName>
        <fullName evidence="8">Drug/metabolite transporter (DMT)-like permease</fullName>
    </submittedName>
</protein>
<proteinExistence type="inferred from homology"/>
<name>A0A841I4E8_9DEIO</name>
<sequence length="300" mass="31647">MVPPRLHAALLALFVTFLWSTSWVLIKLGLHDLPPLPFAGLRYALAFLCLLPFALLEGTRTSRWPGPRELRGLVLLGLVQYTLTQGAQFLALAYLPATTLSLLLTFTPALVAALAAALLRESLTAAQAWGTLLLLGGAALYFGPQAGSGVSPIGLAVALIGLLANASQVLLGRAFGRAGRLSALQITTVSMGAGAAALLSGGTLTQGWPVLTEHHLLLLGWLAVVNTALAFTLWNVALRHLSALEASLINNTMLVQIALLALVFLNERPSAVQWAGMALALVGVVIAQRFSPPRPQRPRA</sequence>
<dbReference type="RefSeq" id="WP_183988030.1">
    <property type="nucleotide sequence ID" value="NZ_JACHHG010000010.1"/>
</dbReference>
<evidence type="ECO:0000256" key="3">
    <source>
        <dbReference type="ARBA" id="ARBA00022692"/>
    </source>
</evidence>
<dbReference type="EMBL" id="JACHHG010000010">
    <property type="protein sequence ID" value="MBB6099278.1"/>
    <property type="molecule type" value="Genomic_DNA"/>
</dbReference>
<comment type="similarity">
    <text evidence="2">Belongs to the EamA transporter family.</text>
</comment>
<feature type="transmembrane region" description="Helical" evidence="6">
    <location>
        <begin position="183"/>
        <end position="204"/>
    </location>
</feature>
<feature type="domain" description="EamA" evidence="7">
    <location>
        <begin position="153"/>
        <end position="286"/>
    </location>
</feature>
<feature type="domain" description="EamA" evidence="7">
    <location>
        <begin position="8"/>
        <end position="141"/>
    </location>
</feature>
<dbReference type="GO" id="GO:0016020">
    <property type="term" value="C:membrane"/>
    <property type="evidence" value="ECO:0007669"/>
    <property type="project" value="UniProtKB-SubCell"/>
</dbReference>
<evidence type="ECO:0000256" key="6">
    <source>
        <dbReference type="SAM" id="Phobius"/>
    </source>
</evidence>
<feature type="transmembrane region" description="Helical" evidence="6">
    <location>
        <begin position="126"/>
        <end position="143"/>
    </location>
</feature>
<feature type="transmembrane region" description="Helical" evidence="6">
    <location>
        <begin position="216"/>
        <end position="236"/>
    </location>
</feature>
<keyword evidence="4 6" id="KW-1133">Transmembrane helix</keyword>
<feature type="transmembrane region" description="Helical" evidence="6">
    <location>
        <begin position="271"/>
        <end position="290"/>
    </location>
</feature>
<evidence type="ECO:0000256" key="5">
    <source>
        <dbReference type="ARBA" id="ARBA00023136"/>
    </source>
</evidence>
<feature type="transmembrane region" description="Helical" evidence="6">
    <location>
        <begin position="40"/>
        <end position="58"/>
    </location>
</feature>
<keyword evidence="5 6" id="KW-0472">Membrane</keyword>
<feature type="transmembrane region" description="Helical" evidence="6">
    <location>
        <begin position="248"/>
        <end position="265"/>
    </location>
</feature>
<comment type="subcellular location">
    <subcellularLocation>
        <location evidence="1">Membrane</location>
        <topology evidence="1">Multi-pass membrane protein</topology>
    </subcellularLocation>
</comment>